<accession>A0A0N5A8J0</accession>
<evidence type="ECO:0000313" key="4">
    <source>
        <dbReference type="Proteomes" id="UP000046393"/>
    </source>
</evidence>
<dbReference type="InterPro" id="IPR008139">
    <property type="entry name" value="SaposinB_dom"/>
</dbReference>
<dbReference type="Gene3D" id="1.10.225.10">
    <property type="entry name" value="Saposin-like"/>
    <property type="match status" value="1"/>
</dbReference>
<dbReference type="SMART" id="SM00741">
    <property type="entry name" value="SapB"/>
    <property type="match status" value="1"/>
</dbReference>
<keyword evidence="1" id="KW-1015">Disulfide bond</keyword>
<dbReference type="SUPFAM" id="SSF47862">
    <property type="entry name" value="Saposin"/>
    <property type="match status" value="1"/>
</dbReference>
<proteinExistence type="predicted"/>
<evidence type="ECO:0000259" key="3">
    <source>
        <dbReference type="PROSITE" id="PS50015"/>
    </source>
</evidence>
<keyword evidence="2" id="KW-0732">Signal</keyword>
<dbReference type="AlphaFoldDB" id="A0A0N5A8J0"/>
<keyword evidence="4" id="KW-1185">Reference proteome</keyword>
<dbReference type="PROSITE" id="PS50015">
    <property type="entry name" value="SAP_B"/>
    <property type="match status" value="1"/>
</dbReference>
<feature type="chain" id="PRO_5005892848" evidence="2">
    <location>
        <begin position="18"/>
        <end position="100"/>
    </location>
</feature>
<feature type="signal peptide" evidence="2">
    <location>
        <begin position="1"/>
        <end position="17"/>
    </location>
</feature>
<sequence>MLKLAVLVLCLITLTYGHSITCGLCQSGLSHIVERMQNTPGALDELGSNVAVSCDEIPNKQQRIDCRKLMSNHFDEIFGSFVSNEKTRPAAMCEKLGYCP</sequence>
<evidence type="ECO:0000313" key="5">
    <source>
        <dbReference type="WBParaSite" id="SMUV_0000039001-mRNA-1"/>
    </source>
</evidence>
<protein>
    <submittedName>
        <fullName evidence="5">Saposin B-type domain-containing protein</fullName>
    </submittedName>
</protein>
<reference evidence="5" key="1">
    <citation type="submission" date="2017-02" db="UniProtKB">
        <authorList>
            <consortium name="WormBaseParasite"/>
        </authorList>
    </citation>
    <scope>IDENTIFICATION</scope>
</reference>
<organism evidence="4 5">
    <name type="scientific">Syphacia muris</name>
    <dbReference type="NCBI Taxonomy" id="451379"/>
    <lineage>
        <taxon>Eukaryota</taxon>
        <taxon>Metazoa</taxon>
        <taxon>Ecdysozoa</taxon>
        <taxon>Nematoda</taxon>
        <taxon>Chromadorea</taxon>
        <taxon>Rhabditida</taxon>
        <taxon>Spirurina</taxon>
        <taxon>Oxyuridomorpha</taxon>
        <taxon>Oxyuroidea</taxon>
        <taxon>Oxyuridae</taxon>
        <taxon>Syphacia</taxon>
    </lineage>
</organism>
<feature type="domain" description="Saposin B-type" evidence="3">
    <location>
        <begin position="18"/>
        <end position="100"/>
    </location>
</feature>
<evidence type="ECO:0000256" key="1">
    <source>
        <dbReference type="ARBA" id="ARBA00023157"/>
    </source>
</evidence>
<evidence type="ECO:0000256" key="2">
    <source>
        <dbReference type="SAM" id="SignalP"/>
    </source>
</evidence>
<dbReference type="InterPro" id="IPR011001">
    <property type="entry name" value="Saposin-like"/>
</dbReference>
<name>A0A0N5A8J0_9BILA</name>
<dbReference type="Proteomes" id="UP000046393">
    <property type="component" value="Unplaced"/>
</dbReference>
<dbReference type="WBParaSite" id="SMUV_0000039001-mRNA-1">
    <property type="protein sequence ID" value="SMUV_0000039001-mRNA-1"/>
    <property type="gene ID" value="SMUV_0000039001"/>
</dbReference>